<dbReference type="Pfam" id="PF13579">
    <property type="entry name" value="Glyco_trans_4_4"/>
    <property type="match status" value="1"/>
</dbReference>
<protein>
    <submittedName>
        <fullName evidence="3">Glycosyltransferase involved in cell wall biosynthesis</fullName>
    </submittedName>
</protein>
<organism evidence="3 4">
    <name type="scientific">Neorhizobium alkalisoli</name>
    <dbReference type="NCBI Taxonomy" id="528178"/>
    <lineage>
        <taxon>Bacteria</taxon>
        <taxon>Pseudomonadati</taxon>
        <taxon>Pseudomonadota</taxon>
        <taxon>Alphaproteobacteria</taxon>
        <taxon>Hyphomicrobiales</taxon>
        <taxon>Rhizobiaceae</taxon>
        <taxon>Rhizobium/Agrobacterium group</taxon>
        <taxon>Neorhizobium</taxon>
    </lineage>
</organism>
<dbReference type="AlphaFoldDB" id="A0A561R259"/>
<feature type="domain" description="Glycosyl transferase family 1" evidence="1">
    <location>
        <begin position="201"/>
        <end position="354"/>
    </location>
</feature>
<evidence type="ECO:0000313" key="3">
    <source>
        <dbReference type="EMBL" id="TWF56696.1"/>
    </source>
</evidence>
<dbReference type="GO" id="GO:0016757">
    <property type="term" value="F:glycosyltransferase activity"/>
    <property type="evidence" value="ECO:0007669"/>
    <property type="project" value="InterPro"/>
</dbReference>
<reference evidence="3 4" key="1">
    <citation type="submission" date="2019-06" db="EMBL/GenBank/DDBJ databases">
        <title>Sorghum-associated microbial communities from plants grown in Nebraska, USA.</title>
        <authorList>
            <person name="Schachtman D."/>
        </authorList>
    </citation>
    <scope>NUCLEOTIDE SEQUENCE [LARGE SCALE GENOMIC DNA]</scope>
    <source>
        <strain evidence="3 4">1225</strain>
    </source>
</reference>
<keyword evidence="3" id="KW-0808">Transferase</keyword>
<dbReference type="PANTHER" id="PTHR12526">
    <property type="entry name" value="GLYCOSYLTRANSFERASE"/>
    <property type="match status" value="1"/>
</dbReference>
<proteinExistence type="predicted"/>
<dbReference type="CDD" id="cd03801">
    <property type="entry name" value="GT4_PimA-like"/>
    <property type="match status" value="1"/>
</dbReference>
<comment type="caution">
    <text evidence="3">The sequence shown here is derived from an EMBL/GenBank/DDBJ whole genome shotgun (WGS) entry which is preliminary data.</text>
</comment>
<dbReference type="EMBL" id="VIWP01000002">
    <property type="protein sequence ID" value="TWF56696.1"/>
    <property type="molecule type" value="Genomic_DNA"/>
</dbReference>
<sequence length="400" mass="43914">MSASGCSDTIMPAGPPLRIVHCFRSPVGGIFRHVRDLVEEHRAAGHEVGILCDSSTGGEHEDRLFDSIRPQLSLGLTRIPMRRAIAPSDLAAIYRSYQHIKSLRPDILHGHGAKGGALSRVIGSVLRVNRYRVARLYSPHGGSLHFDRKSLSGQVVLRLERAQERLGDALVFVCDYERRTYEAKVGKPLKAARVIYNGIKDDEFEAIEPAPNAPDFLYIGMMRDLKGPDVFIDAFARTERAVGRPLSALMVGDGPDVERYQTMIEQTGLSRRIRMMPAMPARKAFGLAGTVVVPSRAEAMPYIVLEALAAEKRVIASRVGGIPEVLGENSAALARPGDAADLSRVMADTLTETDWQQRVMPRPADFKAVFSASVMASDMLDLYQDLLADIDRQGSSRNGR</sequence>
<name>A0A561R259_9HYPH</name>
<accession>A0A561R259</accession>
<dbReference type="RefSeq" id="WP_246690698.1">
    <property type="nucleotide sequence ID" value="NZ_VIWP01000002.1"/>
</dbReference>
<evidence type="ECO:0000259" key="1">
    <source>
        <dbReference type="Pfam" id="PF00534"/>
    </source>
</evidence>
<dbReference type="InterPro" id="IPR001296">
    <property type="entry name" value="Glyco_trans_1"/>
</dbReference>
<gene>
    <name evidence="3" type="ORF">FHW37_102334</name>
</gene>
<feature type="domain" description="Glycosyltransferase subfamily 4-like N-terminal" evidence="2">
    <location>
        <begin position="28"/>
        <end position="198"/>
    </location>
</feature>
<dbReference type="Gene3D" id="3.40.50.2000">
    <property type="entry name" value="Glycogen Phosphorylase B"/>
    <property type="match status" value="2"/>
</dbReference>
<dbReference type="InterPro" id="IPR028098">
    <property type="entry name" value="Glyco_trans_4-like_N"/>
</dbReference>
<evidence type="ECO:0000313" key="4">
    <source>
        <dbReference type="Proteomes" id="UP000320653"/>
    </source>
</evidence>
<dbReference type="SUPFAM" id="SSF53756">
    <property type="entry name" value="UDP-Glycosyltransferase/glycogen phosphorylase"/>
    <property type="match status" value="1"/>
</dbReference>
<keyword evidence="4" id="KW-1185">Reference proteome</keyword>
<evidence type="ECO:0000259" key="2">
    <source>
        <dbReference type="Pfam" id="PF13579"/>
    </source>
</evidence>
<dbReference type="Pfam" id="PF00534">
    <property type="entry name" value="Glycos_transf_1"/>
    <property type="match status" value="1"/>
</dbReference>
<dbReference type="Proteomes" id="UP000320653">
    <property type="component" value="Unassembled WGS sequence"/>
</dbReference>